<accession>A0ABS8PN81</accession>
<evidence type="ECO:0000256" key="5">
    <source>
        <dbReference type="ARBA" id="ARBA00023237"/>
    </source>
</evidence>
<evidence type="ECO:0000256" key="4">
    <source>
        <dbReference type="ARBA" id="ARBA00023136"/>
    </source>
</evidence>
<protein>
    <submittedName>
        <fullName evidence="8">RagB/SusD family nutrient uptake outer membrane protein</fullName>
    </submittedName>
</protein>
<dbReference type="InterPro" id="IPR011990">
    <property type="entry name" value="TPR-like_helical_dom_sf"/>
</dbReference>
<comment type="similarity">
    <text evidence="2">Belongs to the SusD family.</text>
</comment>
<comment type="caution">
    <text evidence="8">The sequence shown here is derived from an EMBL/GenBank/DDBJ whole genome shotgun (WGS) entry which is preliminary data.</text>
</comment>
<comment type="subcellular location">
    <subcellularLocation>
        <location evidence="1">Cell outer membrane</location>
    </subcellularLocation>
</comment>
<evidence type="ECO:0000313" key="9">
    <source>
        <dbReference type="Proteomes" id="UP001199816"/>
    </source>
</evidence>
<feature type="domain" description="SusD-like N-terminal" evidence="7">
    <location>
        <begin position="96"/>
        <end position="202"/>
    </location>
</feature>
<keyword evidence="3" id="KW-0732">Signal</keyword>
<evidence type="ECO:0000256" key="2">
    <source>
        <dbReference type="ARBA" id="ARBA00006275"/>
    </source>
</evidence>
<evidence type="ECO:0000259" key="6">
    <source>
        <dbReference type="Pfam" id="PF07980"/>
    </source>
</evidence>
<evidence type="ECO:0000256" key="3">
    <source>
        <dbReference type="ARBA" id="ARBA00022729"/>
    </source>
</evidence>
<sequence length="500" mass="56411">MKPYNILFLFLIVLFTRCGKELDLPSRHQVPENNMWQQRNDARSGVFATYGLMRAALANENAFFAYGELRAGNFKASNRADIGAVTTQQLNANFSTLEEWKDWRRFYAVIAQANLCLQKLPQVLEKDFRYNEQNMKVDMASVRFLRALAYFYIVRIWGDAPLIADAVDGNFSGRSRDPQSKILDFVEQELTAASANLPWNYDGNQPEQIGIYYDQAGSFWLSCIASKAACYALLAHVYAWRGDYAACESNARLVYENTSLGKYTFTTASTLTAETGGVFSALGNGVIFSLTADSRYQESAAKGHLEDWTLSAPLVDKTVPEVYVPADSVLKIFNEPNDQRFAISLAGAVSGGYFQNFTNPVPMFSKIKARTFTQQPLFNNFQSAIVVTRYEDIVLLRAEALYYLNDLNNAMVYLNAVRTRRGLTEFNLQTGGNLLNAILKERQRELLGEGQRWFDLVRNRQAHLYSGLTTDQITRGAALWPLSKNTLANNAAVQQNSYWK</sequence>
<gene>
    <name evidence="8" type="ORF">LQ567_07375</name>
</gene>
<organism evidence="8 9">
    <name type="scientific">Niabella pedocola</name>
    <dbReference type="NCBI Taxonomy" id="1752077"/>
    <lineage>
        <taxon>Bacteria</taxon>
        <taxon>Pseudomonadati</taxon>
        <taxon>Bacteroidota</taxon>
        <taxon>Chitinophagia</taxon>
        <taxon>Chitinophagales</taxon>
        <taxon>Chitinophagaceae</taxon>
        <taxon>Niabella</taxon>
    </lineage>
</organism>
<keyword evidence="4" id="KW-0472">Membrane</keyword>
<name>A0ABS8PN81_9BACT</name>
<keyword evidence="5" id="KW-0998">Cell outer membrane</keyword>
<evidence type="ECO:0000259" key="7">
    <source>
        <dbReference type="Pfam" id="PF14322"/>
    </source>
</evidence>
<feature type="domain" description="RagB/SusD" evidence="6">
    <location>
        <begin position="383"/>
        <end position="499"/>
    </location>
</feature>
<dbReference type="Pfam" id="PF14322">
    <property type="entry name" value="SusD-like_3"/>
    <property type="match status" value="1"/>
</dbReference>
<dbReference type="Pfam" id="PF07980">
    <property type="entry name" value="SusD_RagB"/>
    <property type="match status" value="1"/>
</dbReference>
<dbReference type="InterPro" id="IPR033985">
    <property type="entry name" value="SusD-like_N"/>
</dbReference>
<dbReference type="InterPro" id="IPR012944">
    <property type="entry name" value="SusD_RagB_dom"/>
</dbReference>
<dbReference type="CDD" id="cd08977">
    <property type="entry name" value="SusD"/>
    <property type="match status" value="1"/>
</dbReference>
<evidence type="ECO:0000256" key="1">
    <source>
        <dbReference type="ARBA" id="ARBA00004442"/>
    </source>
</evidence>
<dbReference type="EMBL" id="JAJNEC010000004">
    <property type="protein sequence ID" value="MCD2422579.1"/>
    <property type="molecule type" value="Genomic_DNA"/>
</dbReference>
<dbReference type="Proteomes" id="UP001199816">
    <property type="component" value="Unassembled WGS sequence"/>
</dbReference>
<evidence type="ECO:0000313" key="8">
    <source>
        <dbReference type="EMBL" id="MCD2422579.1"/>
    </source>
</evidence>
<dbReference type="Gene3D" id="1.25.40.390">
    <property type="match status" value="1"/>
</dbReference>
<reference evidence="8 9" key="1">
    <citation type="submission" date="2021-11" db="EMBL/GenBank/DDBJ databases">
        <title>Genomic of Niabella pedocola.</title>
        <authorList>
            <person name="Wu T."/>
        </authorList>
    </citation>
    <scope>NUCLEOTIDE SEQUENCE [LARGE SCALE GENOMIC DNA]</scope>
    <source>
        <strain evidence="8 9">JCM 31011</strain>
    </source>
</reference>
<keyword evidence="9" id="KW-1185">Reference proteome</keyword>
<proteinExistence type="inferred from homology"/>
<dbReference type="SUPFAM" id="SSF48452">
    <property type="entry name" value="TPR-like"/>
    <property type="match status" value="1"/>
</dbReference>
<dbReference type="RefSeq" id="WP_231003699.1">
    <property type="nucleotide sequence ID" value="NZ_JAJNEC010000004.1"/>
</dbReference>